<keyword evidence="1" id="KW-0812">Transmembrane</keyword>
<sequence length="413" mass="48032">MKIKIKWFVYLQIFLSVVLNYVTTTLKLPNFLLYIQDLINILLVLFFFKKIIKTICSKEYRSYFFVIGLLIVVLIIGDTINGVNPFLVIWGVRNNFRFLIFWIICICSFNIQDEKRLFNLLNYIQIINFSLVIYQHFVLGLEQDLLGGIFGTQAGSNGRMNIFLCILLCYQTAQYMYKKCSIFSLLWIIVSSMIIAVYSEIKVLYIEIIIILLLTVIISRASKRKILIVVAGALGLLLGLSVLKQFDPYTYSIITNFDNVVEYGNMESGGYNISRFSAFSTINNLFFKNNWIYNLFGFGLGSCDTSSFSIFNSSFYVNYGWLHYLWFSHQIWFLETGYLGLGLILAFFFVFIYKAIKNRKKMLAGGRICVFTCTLVVMIIINFWYNNSIRLENAYLTFACLSFLPIFMKQENK</sequence>
<feature type="transmembrane region" description="Helical" evidence="1">
    <location>
        <begin position="331"/>
        <end position="353"/>
    </location>
</feature>
<feature type="transmembrane region" description="Helical" evidence="1">
    <location>
        <begin position="31"/>
        <end position="48"/>
    </location>
</feature>
<feature type="transmembrane region" description="Helical" evidence="1">
    <location>
        <begin position="7"/>
        <end position="25"/>
    </location>
</feature>
<evidence type="ECO:0000256" key="1">
    <source>
        <dbReference type="SAM" id="Phobius"/>
    </source>
</evidence>
<feature type="transmembrane region" description="Helical" evidence="1">
    <location>
        <begin position="145"/>
        <end position="168"/>
    </location>
</feature>
<evidence type="ECO:0000313" key="2">
    <source>
        <dbReference type="EMBL" id="MDZ7540522.1"/>
    </source>
</evidence>
<feature type="transmembrane region" description="Helical" evidence="1">
    <location>
        <begin position="96"/>
        <end position="113"/>
    </location>
</feature>
<accession>A0AAW9JXQ4</accession>
<dbReference type="AlphaFoldDB" id="A0AAW9JXQ4"/>
<evidence type="ECO:0000313" key="3">
    <source>
        <dbReference type="Proteomes" id="UP001288944"/>
    </source>
</evidence>
<gene>
    <name evidence="2" type="ORF">GNF83_04545</name>
</gene>
<dbReference type="Proteomes" id="UP001288944">
    <property type="component" value="Unassembled WGS sequence"/>
</dbReference>
<organism evidence="2 3">
    <name type="scientific">Clostridium perfringens</name>
    <dbReference type="NCBI Taxonomy" id="1502"/>
    <lineage>
        <taxon>Bacteria</taxon>
        <taxon>Bacillati</taxon>
        <taxon>Bacillota</taxon>
        <taxon>Clostridia</taxon>
        <taxon>Eubacteriales</taxon>
        <taxon>Clostridiaceae</taxon>
        <taxon>Clostridium</taxon>
    </lineage>
</organism>
<keyword evidence="1" id="KW-1133">Transmembrane helix</keyword>
<keyword evidence="1" id="KW-0472">Membrane</keyword>
<feature type="transmembrane region" description="Helical" evidence="1">
    <location>
        <begin position="365"/>
        <end position="385"/>
    </location>
</feature>
<comment type="caution">
    <text evidence="2">The sequence shown here is derived from an EMBL/GenBank/DDBJ whole genome shotgun (WGS) entry which is preliminary data.</text>
</comment>
<feature type="transmembrane region" description="Helical" evidence="1">
    <location>
        <begin position="226"/>
        <end position="243"/>
    </location>
</feature>
<reference evidence="2" key="1">
    <citation type="submission" date="2019-11" db="EMBL/GenBank/DDBJ databases">
        <title>Characterization of Clostridium perfringens isolates from swine manure treated agricultural soils.</title>
        <authorList>
            <person name="Wushke S.T."/>
        </authorList>
    </citation>
    <scope>NUCLEOTIDE SEQUENCE</scope>
    <source>
        <strain evidence="2">X62</strain>
    </source>
</reference>
<feature type="transmembrane region" description="Helical" evidence="1">
    <location>
        <begin position="120"/>
        <end position="139"/>
    </location>
</feature>
<protein>
    <submittedName>
        <fullName evidence="2">Uncharacterized protein</fullName>
    </submittedName>
</protein>
<feature type="transmembrane region" description="Helical" evidence="1">
    <location>
        <begin position="180"/>
        <end position="197"/>
    </location>
</feature>
<name>A0AAW9JXQ4_CLOPF</name>
<feature type="transmembrane region" description="Helical" evidence="1">
    <location>
        <begin position="203"/>
        <end position="219"/>
    </location>
</feature>
<feature type="transmembrane region" description="Helical" evidence="1">
    <location>
        <begin position="60"/>
        <end position="76"/>
    </location>
</feature>
<proteinExistence type="predicted"/>
<dbReference type="EMBL" id="WNUR01000006">
    <property type="protein sequence ID" value="MDZ7540522.1"/>
    <property type="molecule type" value="Genomic_DNA"/>
</dbReference>